<evidence type="ECO:0000313" key="3">
    <source>
        <dbReference type="EnsemblPlants" id="AUR62031695-RA:cds"/>
    </source>
</evidence>
<dbReference type="Gramene" id="AUR62031695-RA">
    <property type="protein sequence ID" value="AUR62031695-RA:cds"/>
    <property type="gene ID" value="AUR62031695"/>
</dbReference>
<keyword evidence="4" id="KW-1185">Reference proteome</keyword>
<reference evidence="3" key="2">
    <citation type="submission" date="2021-03" db="UniProtKB">
        <authorList>
            <consortium name="EnsemblPlants"/>
        </authorList>
    </citation>
    <scope>IDENTIFICATION</scope>
</reference>
<sequence length="337" mass="37348">MSQVTKCLTKAVFVGIVAMAMLLIAFVTVDGNGGSLVIRWGVVAVEVLLRWLGYREVKKGYGAAVVWGISAGSQDECVRGFPRLKEEPPPTLGFAVRTGAGRGVVFLIVSEDGGENLVKTEQVLSPLFSTVTTTVKVTTAVKLRPFVSSLQGEFHSSNVSVFYEWEKKLGRKPTAAELYYKCHADSGGRFVNSKAEMVWNDYVSKKAANLECETENQKTKDEFFLEPVGGWNDKGRLFGLGAAADSYYDRPRIEENRTKKSRREYAMELENKFIDLVTENMEQKKELDATKESLVETQKSLAETQNTLKALEQQVQMLLQSNKISISPTTTSTPTDA</sequence>
<keyword evidence="2" id="KW-0812">Transmembrane</keyword>
<keyword evidence="2" id="KW-1133">Transmembrane helix</keyword>
<evidence type="ECO:0000256" key="2">
    <source>
        <dbReference type="SAM" id="Phobius"/>
    </source>
</evidence>
<evidence type="ECO:0000313" key="4">
    <source>
        <dbReference type="Proteomes" id="UP000596660"/>
    </source>
</evidence>
<accession>A0A803ML83</accession>
<organism evidence="3 4">
    <name type="scientific">Chenopodium quinoa</name>
    <name type="common">Quinoa</name>
    <dbReference type="NCBI Taxonomy" id="63459"/>
    <lineage>
        <taxon>Eukaryota</taxon>
        <taxon>Viridiplantae</taxon>
        <taxon>Streptophyta</taxon>
        <taxon>Embryophyta</taxon>
        <taxon>Tracheophyta</taxon>
        <taxon>Spermatophyta</taxon>
        <taxon>Magnoliopsida</taxon>
        <taxon>eudicotyledons</taxon>
        <taxon>Gunneridae</taxon>
        <taxon>Pentapetalae</taxon>
        <taxon>Caryophyllales</taxon>
        <taxon>Chenopodiaceae</taxon>
        <taxon>Chenopodioideae</taxon>
        <taxon>Atripliceae</taxon>
        <taxon>Chenopodium</taxon>
    </lineage>
</organism>
<dbReference type="InterPro" id="IPR004252">
    <property type="entry name" value="Probable_transposase_24"/>
</dbReference>
<evidence type="ECO:0000256" key="1">
    <source>
        <dbReference type="SAM" id="Coils"/>
    </source>
</evidence>
<keyword evidence="1" id="KW-0175">Coiled coil</keyword>
<feature type="transmembrane region" description="Helical" evidence="2">
    <location>
        <begin position="7"/>
        <end position="27"/>
    </location>
</feature>
<reference evidence="3" key="1">
    <citation type="journal article" date="2017" name="Nature">
        <title>The genome of Chenopodium quinoa.</title>
        <authorList>
            <person name="Jarvis D.E."/>
            <person name="Ho Y.S."/>
            <person name="Lightfoot D.J."/>
            <person name="Schmoeckel S.M."/>
            <person name="Li B."/>
            <person name="Borm T.J.A."/>
            <person name="Ohyanagi H."/>
            <person name="Mineta K."/>
            <person name="Michell C.T."/>
            <person name="Saber N."/>
            <person name="Kharbatia N.M."/>
            <person name="Rupper R.R."/>
            <person name="Sharp A.R."/>
            <person name="Dally N."/>
            <person name="Boughton B.A."/>
            <person name="Woo Y.H."/>
            <person name="Gao G."/>
            <person name="Schijlen E.G.W.M."/>
            <person name="Guo X."/>
            <person name="Momin A.A."/>
            <person name="Negrao S."/>
            <person name="Al-Babili S."/>
            <person name="Gehring C."/>
            <person name="Roessner U."/>
            <person name="Jung C."/>
            <person name="Murphy K."/>
            <person name="Arold S.T."/>
            <person name="Gojobori T."/>
            <person name="van der Linden C.G."/>
            <person name="van Loo E.N."/>
            <person name="Jellen E.N."/>
            <person name="Maughan P.J."/>
            <person name="Tester M."/>
        </authorList>
    </citation>
    <scope>NUCLEOTIDE SEQUENCE [LARGE SCALE GENOMIC DNA]</scope>
    <source>
        <strain evidence="3">cv. PI 614886</strain>
    </source>
</reference>
<dbReference type="EnsemblPlants" id="AUR62031695-RA">
    <property type="protein sequence ID" value="AUR62031695-RA:cds"/>
    <property type="gene ID" value="AUR62031695"/>
</dbReference>
<keyword evidence="2" id="KW-0472">Membrane</keyword>
<dbReference type="Pfam" id="PF03004">
    <property type="entry name" value="Transposase_24"/>
    <property type="match status" value="1"/>
</dbReference>
<dbReference type="Proteomes" id="UP000596660">
    <property type="component" value="Unplaced"/>
</dbReference>
<dbReference type="AlphaFoldDB" id="A0A803ML83"/>
<name>A0A803ML83_CHEQI</name>
<proteinExistence type="predicted"/>
<protein>
    <submittedName>
        <fullName evidence="3">Uncharacterized protein</fullName>
    </submittedName>
</protein>
<feature type="coiled-coil region" evidence="1">
    <location>
        <begin position="266"/>
        <end position="321"/>
    </location>
</feature>